<evidence type="ECO:0000256" key="1">
    <source>
        <dbReference type="SAM" id="MobiDB-lite"/>
    </source>
</evidence>
<feature type="compositionally biased region" description="Basic and acidic residues" evidence="1">
    <location>
        <begin position="98"/>
        <end position="113"/>
    </location>
</feature>
<sequence>MIDPSKVAAARIEVERTRAALLETAKQLQQRLQPKSLASEAWDKAKIKGADLAEDAVDAVKKRPVAVGGVVAALTMFLARDSIKDAAVGVYDAMTSSKEPERKAATLTAKDKPAPPPARRRARTPARTKAVAKKTTENAT</sequence>
<comment type="caution">
    <text evidence="2">The sequence shown here is derived from an EMBL/GenBank/DDBJ whole genome shotgun (WGS) entry which is preliminary data.</text>
</comment>
<dbReference type="InterPro" id="IPR022062">
    <property type="entry name" value="DUF3618"/>
</dbReference>
<dbReference type="AlphaFoldDB" id="A0A9X1QI45"/>
<gene>
    <name evidence="2" type="ORF">LVY65_03585</name>
</gene>
<dbReference type="Proteomes" id="UP001139410">
    <property type="component" value="Unassembled WGS sequence"/>
</dbReference>
<feature type="region of interest" description="Disordered" evidence="1">
    <location>
        <begin position="95"/>
        <end position="140"/>
    </location>
</feature>
<keyword evidence="3" id="KW-1185">Reference proteome</keyword>
<organism evidence="2 3">
    <name type="scientific">Sphingomonas cremea</name>
    <dbReference type="NCBI Taxonomy" id="2904799"/>
    <lineage>
        <taxon>Bacteria</taxon>
        <taxon>Pseudomonadati</taxon>
        <taxon>Pseudomonadota</taxon>
        <taxon>Alphaproteobacteria</taxon>
        <taxon>Sphingomonadales</taxon>
        <taxon>Sphingomonadaceae</taxon>
        <taxon>Sphingomonas</taxon>
    </lineage>
</organism>
<dbReference type="RefSeq" id="WP_235066634.1">
    <property type="nucleotide sequence ID" value="NZ_JAKFGM010000001.1"/>
</dbReference>
<proteinExistence type="predicted"/>
<feature type="compositionally biased region" description="Basic residues" evidence="1">
    <location>
        <begin position="118"/>
        <end position="132"/>
    </location>
</feature>
<accession>A0A9X1QI45</accession>
<evidence type="ECO:0000313" key="2">
    <source>
        <dbReference type="EMBL" id="MCF2514153.1"/>
    </source>
</evidence>
<name>A0A9X1QI45_9SPHN</name>
<dbReference type="EMBL" id="JAKFGM010000001">
    <property type="protein sequence ID" value="MCF2514153.1"/>
    <property type="molecule type" value="Genomic_DNA"/>
</dbReference>
<protein>
    <submittedName>
        <fullName evidence="2">DUF3618 domain-containing protein</fullName>
    </submittedName>
</protein>
<reference evidence="2" key="1">
    <citation type="submission" date="2022-01" db="EMBL/GenBank/DDBJ databases">
        <authorList>
            <person name="Jo J.-H."/>
            <person name="Im W.-T."/>
        </authorList>
    </citation>
    <scope>NUCLEOTIDE SEQUENCE</scope>
    <source>
        <strain evidence="2">G124</strain>
    </source>
</reference>
<dbReference type="Pfam" id="PF12277">
    <property type="entry name" value="DUF3618"/>
    <property type="match status" value="1"/>
</dbReference>
<evidence type="ECO:0000313" key="3">
    <source>
        <dbReference type="Proteomes" id="UP001139410"/>
    </source>
</evidence>